<reference evidence="1 2" key="1">
    <citation type="submission" date="2014-07" db="EMBL/GenBank/DDBJ databases">
        <authorList>
            <person name="McCorrison J."/>
            <person name="Sanka R."/>
            <person name="Torralba M."/>
            <person name="Gillis M."/>
            <person name="Haft D.H."/>
            <person name="Methe B."/>
            <person name="Sutton G."/>
            <person name="Nelson K.E."/>
        </authorList>
    </citation>
    <scope>NUCLEOTIDE SEQUENCE [LARGE SCALE GENOMIC DNA]</scope>
    <source>
        <strain evidence="1 2">DNF00450</strain>
    </source>
</reference>
<accession>A0A095Y5R9</accession>
<dbReference type="AlphaFoldDB" id="A0A095Y5R9"/>
<sequence length="138" mass="15112">MEKALAFDLMERGRSIHDLGSIRMSWVELGAFIAHAPPDSAIRMLRDPLSAFRTAESTLLSTVVDTLAGANWQRGGGKGARPQPLMKRIQQELDRQKQDASAPASVAQMTSIREELAARRRKSVAATGMTRAVKNTKP</sequence>
<dbReference type="Proteomes" id="UP000029548">
    <property type="component" value="Unassembled WGS sequence"/>
</dbReference>
<dbReference type="EMBL" id="JRNE01000040">
    <property type="protein sequence ID" value="KGF17361.1"/>
    <property type="molecule type" value="Genomic_DNA"/>
</dbReference>
<gene>
    <name evidence="1" type="ORF">HMPREF1650_04135</name>
</gene>
<proteinExistence type="predicted"/>
<protein>
    <submittedName>
        <fullName evidence="1">Uncharacterized protein</fullName>
    </submittedName>
</protein>
<name>A0A095Y5R9_9CORY</name>
<evidence type="ECO:0000313" key="2">
    <source>
        <dbReference type="Proteomes" id="UP000029548"/>
    </source>
</evidence>
<evidence type="ECO:0000313" key="1">
    <source>
        <dbReference type="EMBL" id="KGF17361.1"/>
    </source>
</evidence>
<organism evidence="1 2">
    <name type="scientific">Corynebacterium freneyi DNF00450</name>
    <dbReference type="NCBI Taxonomy" id="1287475"/>
    <lineage>
        <taxon>Bacteria</taxon>
        <taxon>Bacillati</taxon>
        <taxon>Actinomycetota</taxon>
        <taxon>Actinomycetes</taxon>
        <taxon>Mycobacteriales</taxon>
        <taxon>Corynebacteriaceae</taxon>
        <taxon>Corynebacterium</taxon>
    </lineage>
</organism>
<comment type="caution">
    <text evidence="1">The sequence shown here is derived from an EMBL/GenBank/DDBJ whole genome shotgun (WGS) entry which is preliminary data.</text>
</comment>
<dbReference type="RefSeq" id="WP_035121172.1">
    <property type="nucleotide sequence ID" value="NZ_JRNE01000040.1"/>
</dbReference>